<evidence type="ECO:0000256" key="3">
    <source>
        <dbReference type="ARBA" id="ARBA00022630"/>
    </source>
</evidence>
<evidence type="ECO:0000256" key="1">
    <source>
        <dbReference type="ARBA" id="ARBA00001974"/>
    </source>
</evidence>
<keyword evidence="5" id="KW-0560">Oxidoreductase</keyword>
<dbReference type="AlphaFoldDB" id="A0A4U9HVN4"/>
<keyword evidence="3" id="KW-0285">Flavoprotein</keyword>
<evidence type="ECO:0000256" key="4">
    <source>
        <dbReference type="ARBA" id="ARBA00022827"/>
    </source>
</evidence>
<dbReference type="InterPro" id="IPR050416">
    <property type="entry name" value="FAD-linked_Oxidoreductase"/>
</dbReference>
<evidence type="ECO:0000256" key="2">
    <source>
        <dbReference type="ARBA" id="ARBA00005466"/>
    </source>
</evidence>
<feature type="domain" description="FAD linked oxidase N-terminal" evidence="6">
    <location>
        <begin position="4"/>
        <end position="53"/>
    </location>
</feature>
<dbReference type="InterPro" id="IPR006094">
    <property type="entry name" value="Oxid_FAD_bind_N"/>
</dbReference>
<dbReference type="GO" id="GO:0050660">
    <property type="term" value="F:flavin adenine dinucleotide binding"/>
    <property type="evidence" value="ECO:0007669"/>
    <property type="project" value="InterPro"/>
</dbReference>
<gene>
    <name evidence="7" type="ORF">NCTC13032_03702</name>
</gene>
<proteinExistence type="inferred from homology"/>
<dbReference type="Proteomes" id="UP000310719">
    <property type="component" value="Chromosome"/>
</dbReference>
<dbReference type="Pfam" id="PF01565">
    <property type="entry name" value="FAD_binding_4"/>
    <property type="match status" value="1"/>
</dbReference>
<keyword evidence="4" id="KW-0274">FAD</keyword>
<dbReference type="EMBL" id="LR590464">
    <property type="protein sequence ID" value="VTP68732.1"/>
    <property type="molecule type" value="Genomic_DNA"/>
</dbReference>
<evidence type="ECO:0000313" key="7">
    <source>
        <dbReference type="EMBL" id="VTP68732.1"/>
    </source>
</evidence>
<evidence type="ECO:0000259" key="6">
    <source>
        <dbReference type="Pfam" id="PF01565"/>
    </source>
</evidence>
<evidence type="ECO:0000256" key="5">
    <source>
        <dbReference type="ARBA" id="ARBA00023002"/>
    </source>
</evidence>
<sequence>MPVCDDGLMIDLSLMKDVQVDPTTRTASVGPGCTLGEVDRVVQAHGLATPLRINSTTGVAA</sequence>
<protein>
    <submittedName>
        <fullName evidence="7">FAD binding domain</fullName>
    </submittedName>
</protein>
<organism evidence="7 8">
    <name type="scientific">Leclercia adecarboxylata</name>
    <dbReference type="NCBI Taxonomy" id="83655"/>
    <lineage>
        <taxon>Bacteria</taxon>
        <taxon>Pseudomonadati</taxon>
        <taxon>Pseudomonadota</taxon>
        <taxon>Gammaproteobacteria</taxon>
        <taxon>Enterobacterales</taxon>
        <taxon>Enterobacteriaceae</taxon>
        <taxon>Leclercia</taxon>
    </lineage>
</organism>
<dbReference type="PANTHER" id="PTHR42973:SF39">
    <property type="entry name" value="FAD-BINDING PCMH-TYPE DOMAIN-CONTAINING PROTEIN"/>
    <property type="match status" value="1"/>
</dbReference>
<comment type="similarity">
    <text evidence="2">Belongs to the oxygen-dependent FAD-linked oxidoreductase family.</text>
</comment>
<dbReference type="InterPro" id="IPR016169">
    <property type="entry name" value="FAD-bd_PCMH_sub2"/>
</dbReference>
<dbReference type="GO" id="GO:0016491">
    <property type="term" value="F:oxidoreductase activity"/>
    <property type="evidence" value="ECO:0007669"/>
    <property type="project" value="UniProtKB-KW"/>
</dbReference>
<evidence type="ECO:0000313" key="8">
    <source>
        <dbReference type="Proteomes" id="UP000310719"/>
    </source>
</evidence>
<comment type="cofactor">
    <cofactor evidence="1">
        <name>FAD</name>
        <dbReference type="ChEBI" id="CHEBI:57692"/>
    </cofactor>
</comment>
<dbReference type="SUPFAM" id="SSF56176">
    <property type="entry name" value="FAD-binding/transporter-associated domain-like"/>
    <property type="match status" value="1"/>
</dbReference>
<accession>A0A4U9HVN4</accession>
<dbReference type="Gene3D" id="3.30.465.10">
    <property type="match status" value="1"/>
</dbReference>
<dbReference type="PANTHER" id="PTHR42973">
    <property type="entry name" value="BINDING OXIDOREDUCTASE, PUTATIVE (AFU_ORTHOLOGUE AFUA_1G17690)-RELATED"/>
    <property type="match status" value="1"/>
</dbReference>
<reference evidence="7 8" key="1">
    <citation type="submission" date="2019-05" db="EMBL/GenBank/DDBJ databases">
        <authorList>
            <consortium name="Pathogen Informatics"/>
        </authorList>
    </citation>
    <scope>NUCLEOTIDE SEQUENCE [LARGE SCALE GENOMIC DNA]</scope>
    <source>
        <strain evidence="7 8">NCTC13032</strain>
    </source>
</reference>
<name>A0A4U9HVN4_9ENTR</name>
<dbReference type="InterPro" id="IPR036318">
    <property type="entry name" value="FAD-bd_PCMH-like_sf"/>
</dbReference>